<evidence type="ECO:0000313" key="2">
    <source>
        <dbReference type="Proteomes" id="UP000238157"/>
    </source>
</evidence>
<reference evidence="1 2" key="1">
    <citation type="submission" date="2018-03" db="EMBL/GenBank/DDBJ databases">
        <title>Genomic Encyclopedia of Archaeal and Bacterial Type Strains, Phase II (KMG-II): from individual species to whole genera.</title>
        <authorList>
            <person name="Goeker M."/>
        </authorList>
    </citation>
    <scope>NUCLEOTIDE SEQUENCE [LARGE SCALE GENOMIC DNA]</scope>
    <source>
        <strain evidence="1 2">DSM 27929</strain>
    </source>
</reference>
<gene>
    <name evidence="1" type="ORF">CLW00_102343</name>
</gene>
<comment type="caution">
    <text evidence="1">The sequence shown here is derived from an EMBL/GenBank/DDBJ whole genome shotgun (WGS) entry which is preliminary data.</text>
</comment>
<name>A0A2T0WT73_9BACT</name>
<accession>A0A2T0WT73</accession>
<dbReference type="EMBL" id="PVTR01000002">
    <property type="protein sequence ID" value="PRY89867.1"/>
    <property type="molecule type" value="Genomic_DNA"/>
</dbReference>
<sequence>MFLSAHKQLALANKINNTFSLMTCPLFDDVKTASHFLKTTDMTELILS</sequence>
<keyword evidence="2" id="KW-1185">Reference proteome</keyword>
<protein>
    <submittedName>
        <fullName evidence="1">Uncharacterized protein</fullName>
    </submittedName>
</protein>
<organism evidence="1 2">
    <name type="scientific">Mongoliibacter ruber</name>
    <dbReference type="NCBI Taxonomy" id="1750599"/>
    <lineage>
        <taxon>Bacteria</taxon>
        <taxon>Pseudomonadati</taxon>
        <taxon>Bacteroidota</taxon>
        <taxon>Cytophagia</taxon>
        <taxon>Cytophagales</taxon>
        <taxon>Cyclobacteriaceae</taxon>
        <taxon>Mongoliibacter</taxon>
    </lineage>
</organism>
<dbReference type="Proteomes" id="UP000238157">
    <property type="component" value="Unassembled WGS sequence"/>
</dbReference>
<dbReference type="AlphaFoldDB" id="A0A2T0WT73"/>
<evidence type="ECO:0000313" key="1">
    <source>
        <dbReference type="EMBL" id="PRY89867.1"/>
    </source>
</evidence>
<proteinExistence type="predicted"/>